<dbReference type="EMBL" id="LSMT01000053">
    <property type="protein sequence ID" value="PFX30222.1"/>
    <property type="molecule type" value="Genomic_DNA"/>
</dbReference>
<keyword evidence="2" id="KW-1185">Reference proteome</keyword>
<dbReference type="InterPro" id="IPR036364">
    <property type="entry name" value="SEA_dom_sf"/>
</dbReference>
<comment type="caution">
    <text evidence="1">The sequence shown here is derived from an EMBL/GenBank/DDBJ whole genome shotgun (WGS) entry which is preliminary data.</text>
</comment>
<name>A0A2B4SNX3_STYPI</name>
<organism evidence="1 2">
    <name type="scientific">Stylophora pistillata</name>
    <name type="common">Smooth cauliflower coral</name>
    <dbReference type="NCBI Taxonomy" id="50429"/>
    <lineage>
        <taxon>Eukaryota</taxon>
        <taxon>Metazoa</taxon>
        <taxon>Cnidaria</taxon>
        <taxon>Anthozoa</taxon>
        <taxon>Hexacorallia</taxon>
        <taxon>Scleractinia</taxon>
        <taxon>Astrocoeniina</taxon>
        <taxon>Pocilloporidae</taxon>
        <taxon>Stylophora</taxon>
    </lineage>
</organism>
<gene>
    <name evidence="1" type="ORF">AWC38_SpisGene4951</name>
</gene>
<proteinExistence type="predicted"/>
<sequence>MSKITFCKGHNRLDDKEQVNFVKSEQGKGRKNALNMGGQAFNCKTFQSKPCGQDDKYCTGDEDSIFVYRLFGKVYNLTVLLSNTTFDDYLWFAHSPQFIELRRDFELGVLQSYDGYDPFLGVTTLRFSQAPGDSNIVVHFVIEFKDKGVHLHNLTTAVACGTLGKLTLAPSLGQVGECWSGVNAEKNYKQDGPSQSCLTNDFRKCGPQDKYCVGEQATNFVYTLNGYVYNLTLELTNTPYDDGLSYPHAAEFIALRTDFEVGILQVYDEYDLFAGVTTLLFSMLRGTSSINLPASMSITVRSFLLHQLLSAVPILLLTSFLPLPATYPENCAMARALVKYTPYCRAIV</sequence>
<accession>A0A2B4SNX3</accession>
<dbReference type="Proteomes" id="UP000225706">
    <property type="component" value="Unassembled WGS sequence"/>
</dbReference>
<evidence type="ECO:0000313" key="2">
    <source>
        <dbReference type="Proteomes" id="UP000225706"/>
    </source>
</evidence>
<dbReference type="AlphaFoldDB" id="A0A2B4SNX3"/>
<reference evidence="2" key="1">
    <citation type="journal article" date="2017" name="bioRxiv">
        <title>Comparative analysis of the genomes of Stylophora pistillata and Acropora digitifera provides evidence for extensive differences between species of corals.</title>
        <authorList>
            <person name="Voolstra C.R."/>
            <person name="Li Y."/>
            <person name="Liew Y.J."/>
            <person name="Baumgarten S."/>
            <person name="Zoccola D."/>
            <person name="Flot J.-F."/>
            <person name="Tambutte S."/>
            <person name="Allemand D."/>
            <person name="Aranda M."/>
        </authorList>
    </citation>
    <scope>NUCLEOTIDE SEQUENCE [LARGE SCALE GENOMIC DNA]</scope>
</reference>
<dbReference type="SUPFAM" id="SSF82671">
    <property type="entry name" value="SEA domain"/>
    <property type="match status" value="1"/>
</dbReference>
<protein>
    <submittedName>
        <fullName evidence="1">Uncharacterized protein</fullName>
    </submittedName>
</protein>
<evidence type="ECO:0000313" key="1">
    <source>
        <dbReference type="EMBL" id="PFX30222.1"/>
    </source>
</evidence>
<dbReference type="OrthoDB" id="5986474at2759"/>